<dbReference type="eggNOG" id="KOG2986">
    <property type="taxonomic scope" value="Eukaryota"/>
</dbReference>
<evidence type="ECO:0000256" key="5">
    <source>
        <dbReference type="ARBA" id="ARBA00005458"/>
    </source>
</evidence>
<evidence type="ECO:0000313" key="20">
    <source>
        <dbReference type="EMBL" id="EDV25904.1"/>
    </source>
</evidence>
<keyword evidence="9" id="KW-0808">Transferase</keyword>
<comment type="pathway">
    <text evidence="3">Phospholipid metabolism; CDP-diacylglycerol biosynthesis; CDP-diacylglycerol from sn-glycerol 3-phosphate: step 3/3.</text>
</comment>
<comment type="subcellular location">
    <subcellularLocation>
        <location evidence="2">Mitochondrion inner membrane</location>
        <topology evidence="2">Peripheral membrane protein</topology>
        <orientation evidence="2">Matrix side</orientation>
    </subcellularLocation>
</comment>
<evidence type="ECO:0000256" key="8">
    <source>
        <dbReference type="ARBA" id="ARBA00022516"/>
    </source>
</evidence>
<dbReference type="GeneID" id="6752641"/>
<evidence type="ECO:0000256" key="13">
    <source>
        <dbReference type="ARBA" id="ARBA00023098"/>
    </source>
</evidence>
<dbReference type="AlphaFoldDB" id="B3RUX6"/>
<dbReference type="InterPro" id="IPR015222">
    <property type="entry name" value="Tam41"/>
</dbReference>
<dbReference type="EC" id="2.7.7.41" evidence="6"/>
<dbReference type="GO" id="GO:0004605">
    <property type="term" value="F:phosphatidate cytidylyltransferase activity"/>
    <property type="evidence" value="ECO:0007669"/>
    <property type="project" value="UniProtKB-EC"/>
</dbReference>
<keyword evidence="11" id="KW-0999">Mitochondrion inner membrane</keyword>
<keyword evidence="17" id="KW-1208">Phospholipid metabolism</keyword>
<comment type="similarity">
    <text evidence="5">Belongs to the TAM41 family.</text>
</comment>
<keyword evidence="8" id="KW-0444">Lipid biosynthesis</keyword>
<keyword evidence="16" id="KW-0594">Phospholipid biosynthesis</keyword>
<dbReference type="Pfam" id="PF09139">
    <property type="entry name" value="Tam41_Mmp37"/>
    <property type="match status" value="1"/>
</dbReference>
<dbReference type="OrthoDB" id="341477at2759"/>
<evidence type="ECO:0000256" key="7">
    <source>
        <dbReference type="ARBA" id="ARBA00018337"/>
    </source>
</evidence>
<evidence type="ECO:0000256" key="14">
    <source>
        <dbReference type="ARBA" id="ARBA00023128"/>
    </source>
</evidence>
<dbReference type="FunCoup" id="B3RUX6">
    <property type="interactions" value="1140"/>
</dbReference>
<dbReference type="CTD" id="6752641"/>
<feature type="non-terminal residue" evidence="20">
    <location>
        <position position="208"/>
    </location>
</feature>
<dbReference type="EMBL" id="DS985244">
    <property type="protein sequence ID" value="EDV25904.1"/>
    <property type="molecule type" value="Genomic_DNA"/>
</dbReference>
<evidence type="ECO:0000256" key="3">
    <source>
        <dbReference type="ARBA" id="ARBA00005119"/>
    </source>
</evidence>
<evidence type="ECO:0000256" key="1">
    <source>
        <dbReference type="ARBA" id="ARBA00001946"/>
    </source>
</evidence>
<proteinExistence type="inferred from homology"/>
<evidence type="ECO:0000256" key="17">
    <source>
        <dbReference type="ARBA" id="ARBA00023264"/>
    </source>
</evidence>
<dbReference type="RefSeq" id="XP_002111937.1">
    <property type="nucleotide sequence ID" value="XM_002111901.1"/>
</dbReference>
<dbReference type="PANTHER" id="PTHR13619">
    <property type="entry name" value="PHOSPHATIDATE CYTIDYLYLTRANSFERASE, MITOCHONDRIAL"/>
    <property type="match status" value="1"/>
</dbReference>
<evidence type="ECO:0000256" key="6">
    <source>
        <dbReference type="ARBA" id="ARBA00012487"/>
    </source>
</evidence>
<dbReference type="PIRSF" id="PIRSF028840">
    <property type="entry name" value="Mmp37"/>
    <property type="match status" value="1"/>
</dbReference>
<dbReference type="UniPathway" id="UPA00557">
    <property type="reaction ID" value="UER00614"/>
</dbReference>
<evidence type="ECO:0000256" key="11">
    <source>
        <dbReference type="ARBA" id="ARBA00022792"/>
    </source>
</evidence>
<evidence type="ECO:0000256" key="12">
    <source>
        <dbReference type="ARBA" id="ARBA00022842"/>
    </source>
</evidence>
<evidence type="ECO:0000256" key="16">
    <source>
        <dbReference type="ARBA" id="ARBA00023209"/>
    </source>
</evidence>
<dbReference type="PhylomeDB" id="B3RUX6"/>
<dbReference type="STRING" id="10228.B3RUX6"/>
<keyword evidence="15" id="KW-0472">Membrane</keyword>
<evidence type="ECO:0000256" key="18">
    <source>
        <dbReference type="ARBA" id="ARBA00029893"/>
    </source>
</evidence>
<dbReference type="OMA" id="IEWHREN"/>
<keyword evidence="12" id="KW-0460">Magnesium</keyword>
<dbReference type="KEGG" id="tad:TRIADDRAFT_4385"/>
<dbReference type="GO" id="GO:0005743">
    <property type="term" value="C:mitochondrial inner membrane"/>
    <property type="evidence" value="ECO:0007669"/>
    <property type="project" value="UniProtKB-SubCell"/>
</dbReference>
<evidence type="ECO:0000256" key="4">
    <source>
        <dbReference type="ARBA" id="ARBA00005189"/>
    </source>
</evidence>
<keyword evidence="13" id="KW-0443">Lipid metabolism</keyword>
<evidence type="ECO:0000256" key="9">
    <source>
        <dbReference type="ARBA" id="ARBA00022679"/>
    </source>
</evidence>
<dbReference type="GO" id="GO:0032049">
    <property type="term" value="P:cardiolipin biosynthetic process"/>
    <property type="evidence" value="ECO:0007669"/>
    <property type="project" value="InterPro"/>
</dbReference>
<keyword evidence="21" id="KW-1185">Reference proteome</keyword>
<dbReference type="HOGENOM" id="CLU_030279_1_2_1"/>
<name>B3RUX6_TRIAD</name>
<dbReference type="InParanoid" id="B3RUX6"/>
<accession>B3RUX6</accession>
<evidence type="ECO:0000256" key="2">
    <source>
        <dbReference type="ARBA" id="ARBA00004443"/>
    </source>
</evidence>
<feature type="non-terminal residue" evidence="20">
    <location>
        <position position="1"/>
    </location>
</feature>
<sequence length="208" mass="24028">YDQTVSDFPNGITVALAYGSGVFKQQHQAITSDNMVDFIFAVQDPLRWHTDNLARNPSHYSFLKYLGTEFICTIQESFGAKVYYNTLVKHKERVIKYGVISVRSFCHELQNWNNLYISGRLQKPVLFIKGREDPEIGPLLTSNLTNTLRVSLLMLPENFTEESLYLTIAGLSYLGDFRMTIGENRNKVYNIVKPNLPQFRKLYYPILQ</sequence>
<gene>
    <name evidence="20" type="ORF">TRIADDRAFT_4385</name>
</gene>
<evidence type="ECO:0000256" key="15">
    <source>
        <dbReference type="ARBA" id="ARBA00023136"/>
    </source>
</evidence>
<comment type="cofactor">
    <cofactor evidence="1">
        <name>Mg(2+)</name>
        <dbReference type="ChEBI" id="CHEBI:18420"/>
    </cofactor>
</comment>
<evidence type="ECO:0000256" key="19">
    <source>
        <dbReference type="ARBA" id="ARBA00031502"/>
    </source>
</evidence>
<dbReference type="GO" id="GO:0016024">
    <property type="term" value="P:CDP-diacylglycerol biosynthetic process"/>
    <property type="evidence" value="ECO:0007669"/>
    <property type="project" value="UniProtKB-UniPathway"/>
</dbReference>
<dbReference type="Proteomes" id="UP000009022">
    <property type="component" value="Unassembled WGS sequence"/>
</dbReference>
<evidence type="ECO:0000313" key="21">
    <source>
        <dbReference type="Proteomes" id="UP000009022"/>
    </source>
</evidence>
<dbReference type="PANTHER" id="PTHR13619:SF0">
    <property type="entry name" value="PHOSPHATIDATE CYTIDYLYLTRANSFERASE, MITOCHONDRIAL"/>
    <property type="match status" value="1"/>
</dbReference>
<comment type="pathway">
    <text evidence="4">Lipid metabolism.</text>
</comment>
<reference evidence="20 21" key="1">
    <citation type="journal article" date="2008" name="Nature">
        <title>The Trichoplax genome and the nature of placozoans.</title>
        <authorList>
            <person name="Srivastava M."/>
            <person name="Begovic E."/>
            <person name="Chapman J."/>
            <person name="Putnam N.H."/>
            <person name="Hellsten U."/>
            <person name="Kawashima T."/>
            <person name="Kuo A."/>
            <person name="Mitros T."/>
            <person name="Salamov A."/>
            <person name="Carpenter M.L."/>
            <person name="Signorovitch A.Y."/>
            <person name="Moreno M.A."/>
            <person name="Kamm K."/>
            <person name="Grimwood J."/>
            <person name="Schmutz J."/>
            <person name="Shapiro H."/>
            <person name="Grigoriev I.V."/>
            <person name="Buss L.W."/>
            <person name="Schierwater B."/>
            <person name="Dellaporta S.L."/>
            <person name="Rokhsar D.S."/>
        </authorList>
    </citation>
    <scope>NUCLEOTIDE SEQUENCE [LARGE SCALE GENOMIC DNA]</scope>
    <source>
        <strain evidence="20 21">Grell-BS-1999</strain>
    </source>
</reference>
<evidence type="ECO:0000256" key="10">
    <source>
        <dbReference type="ARBA" id="ARBA00022695"/>
    </source>
</evidence>
<keyword evidence="10" id="KW-0548">Nucleotidyltransferase</keyword>
<organism evidence="20 21">
    <name type="scientific">Trichoplax adhaerens</name>
    <name type="common">Trichoplax reptans</name>
    <dbReference type="NCBI Taxonomy" id="10228"/>
    <lineage>
        <taxon>Eukaryota</taxon>
        <taxon>Metazoa</taxon>
        <taxon>Placozoa</taxon>
        <taxon>Uniplacotomia</taxon>
        <taxon>Trichoplacea</taxon>
        <taxon>Trichoplacidae</taxon>
        <taxon>Trichoplax</taxon>
    </lineage>
</organism>
<keyword evidence="14" id="KW-0496">Mitochondrion</keyword>
<protein>
    <recommendedName>
        <fullName evidence="7">Phosphatidate cytidylyltransferase, mitochondrial</fullName>
        <ecNumber evidence="6">2.7.7.41</ecNumber>
    </recommendedName>
    <alternativeName>
        <fullName evidence="18">CDP-diacylglycerol synthase</fullName>
    </alternativeName>
    <alternativeName>
        <fullName evidence="19">Mitochondrial translocator assembly and maintenance protein 41 homolog</fullName>
    </alternativeName>
</protein>